<accession>A0ABS7ABT9</accession>
<evidence type="ECO:0000313" key="2">
    <source>
        <dbReference type="EMBL" id="MBW6399762.1"/>
    </source>
</evidence>
<dbReference type="Proteomes" id="UP001196565">
    <property type="component" value="Unassembled WGS sequence"/>
</dbReference>
<feature type="chain" id="PRO_5045482562" evidence="1">
    <location>
        <begin position="23"/>
        <end position="181"/>
    </location>
</feature>
<evidence type="ECO:0000313" key="3">
    <source>
        <dbReference type="Proteomes" id="UP001196565"/>
    </source>
</evidence>
<protein>
    <submittedName>
        <fullName evidence="2">Uncharacterized protein</fullName>
    </submittedName>
</protein>
<dbReference type="EMBL" id="JAHYBZ010000006">
    <property type="protein sequence ID" value="MBW6399762.1"/>
    <property type="molecule type" value="Genomic_DNA"/>
</dbReference>
<evidence type="ECO:0000256" key="1">
    <source>
        <dbReference type="SAM" id="SignalP"/>
    </source>
</evidence>
<keyword evidence="3" id="KW-1185">Reference proteome</keyword>
<organism evidence="2 3">
    <name type="scientific">Roseomonas alba</name>
    <dbReference type="NCBI Taxonomy" id="2846776"/>
    <lineage>
        <taxon>Bacteria</taxon>
        <taxon>Pseudomonadati</taxon>
        <taxon>Pseudomonadota</taxon>
        <taxon>Alphaproteobacteria</taxon>
        <taxon>Acetobacterales</taxon>
        <taxon>Roseomonadaceae</taxon>
        <taxon>Roseomonas</taxon>
    </lineage>
</organism>
<dbReference type="RefSeq" id="WP_219764360.1">
    <property type="nucleotide sequence ID" value="NZ_JAHYBZ010000006.1"/>
</dbReference>
<comment type="caution">
    <text evidence="2">The sequence shown here is derived from an EMBL/GenBank/DDBJ whole genome shotgun (WGS) entry which is preliminary data.</text>
</comment>
<keyword evidence="1" id="KW-0732">Signal</keyword>
<name>A0ABS7ABT9_9PROT</name>
<reference evidence="2 3" key="1">
    <citation type="submission" date="2021-07" db="EMBL/GenBank/DDBJ databases">
        <authorList>
            <person name="So Y."/>
        </authorList>
    </citation>
    <scope>NUCLEOTIDE SEQUENCE [LARGE SCALE GENOMIC DNA]</scope>
    <source>
        <strain evidence="2 3">HJA6</strain>
    </source>
</reference>
<feature type="signal peptide" evidence="1">
    <location>
        <begin position="1"/>
        <end position="22"/>
    </location>
</feature>
<sequence length="181" mass="19404">MRRRLALMLAFAAVPAASQGVAFPLGDPAALGAALQRHFNEPLRVEEIRRFGPVAALRVFFARRANSNEQWLVILRESHVVAVMDEARRLAREIQANLLAAHPDALLDVGTQAFIRQRSLPEGGQRLVFALPVLDGCRACAVIGIARIALDAGADGAWRGAVGLGTVPATTGQGWTADPRL</sequence>
<gene>
    <name evidence="2" type="ORF">KPL78_18020</name>
</gene>
<proteinExistence type="predicted"/>